<accession>A0A645FCB8</accession>
<sequence>MAKNDVVMTQAFEGEEDWVTTGDPLRWLKANILLAIKYSPYKDDLREFLKTL</sequence>
<organism evidence="1">
    <name type="scientific">bioreactor metagenome</name>
    <dbReference type="NCBI Taxonomy" id="1076179"/>
    <lineage>
        <taxon>unclassified sequences</taxon>
        <taxon>metagenomes</taxon>
        <taxon>ecological metagenomes</taxon>
    </lineage>
</organism>
<reference evidence="1" key="1">
    <citation type="submission" date="2019-08" db="EMBL/GenBank/DDBJ databases">
        <authorList>
            <person name="Kucharzyk K."/>
            <person name="Murdoch R.W."/>
            <person name="Higgins S."/>
            <person name="Loffler F."/>
        </authorList>
    </citation>
    <scope>NUCLEOTIDE SEQUENCE</scope>
</reference>
<protein>
    <submittedName>
        <fullName evidence="1">Uncharacterized protein</fullName>
    </submittedName>
</protein>
<comment type="caution">
    <text evidence="1">The sequence shown here is derived from an EMBL/GenBank/DDBJ whole genome shotgun (WGS) entry which is preliminary data.</text>
</comment>
<gene>
    <name evidence="1" type="ORF">SDC9_158577</name>
</gene>
<dbReference type="EMBL" id="VSSQ01057475">
    <property type="protein sequence ID" value="MPN11276.1"/>
    <property type="molecule type" value="Genomic_DNA"/>
</dbReference>
<dbReference type="AlphaFoldDB" id="A0A645FCB8"/>
<evidence type="ECO:0000313" key="1">
    <source>
        <dbReference type="EMBL" id="MPN11276.1"/>
    </source>
</evidence>
<proteinExistence type="predicted"/>
<name>A0A645FCB8_9ZZZZ</name>